<gene>
    <name evidence="1" type="ORF">D3H35_27790</name>
</gene>
<proteinExistence type="predicted"/>
<dbReference type="Proteomes" id="UP000266340">
    <property type="component" value="Unassembled WGS sequence"/>
</dbReference>
<protein>
    <submittedName>
        <fullName evidence="1">Uncharacterized protein</fullName>
    </submittedName>
</protein>
<evidence type="ECO:0000313" key="2">
    <source>
        <dbReference type="Proteomes" id="UP000266340"/>
    </source>
</evidence>
<evidence type="ECO:0000313" key="1">
    <source>
        <dbReference type="EMBL" id="RIE00545.1"/>
    </source>
</evidence>
<dbReference type="AlphaFoldDB" id="A0A398CDN7"/>
<sequence length="82" mass="9710">MRKPRSSRKKSRSSAWFKPEAANRQIDAIRARIHLVESVMKQEQTAFLELQEQKRIFGDRLSLQLEEALSEERRLLESWGAR</sequence>
<reference evidence="1 2" key="1">
    <citation type="submission" date="2018-09" db="EMBL/GenBank/DDBJ databases">
        <title>Cohnella cavernae sp. nov., isolated from a karst cave.</title>
        <authorList>
            <person name="Zhu H."/>
        </authorList>
    </citation>
    <scope>NUCLEOTIDE SEQUENCE [LARGE SCALE GENOMIC DNA]</scope>
    <source>
        <strain evidence="1 2">K2E09-144</strain>
    </source>
</reference>
<accession>A0A398CDN7</accession>
<comment type="caution">
    <text evidence="1">The sequence shown here is derived from an EMBL/GenBank/DDBJ whole genome shotgun (WGS) entry which is preliminary data.</text>
</comment>
<organism evidence="1 2">
    <name type="scientific">Cohnella faecalis</name>
    <dbReference type="NCBI Taxonomy" id="2315694"/>
    <lineage>
        <taxon>Bacteria</taxon>
        <taxon>Bacillati</taxon>
        <taxon>Bacillota</taxon>
        <taxon>Bacilli</taxon>
        <taxon>Bacillales</taxon>
        <taxon>Paenibacillaceae</taxon>
        <taxon>Cohnella</taxon>
    </lineage>
</organism>
<dbReference type="EMBL" id="QXJM01000052">
    <property type="protein sequence ID" value="RIE00545.1"/>
    <property type="molecule type" value="Genomic_DNA"/>
</dbReference>
<dbReference type="RefSeq" id="WP_119152365.1">
    <property type="nucleotide sequence ID" value="NZ_JBHSOV010000006.1"/>
</dbReference>
<name>A0A398CDN7_9BACL</name>
<keyword evidence="2" id="KW-1185">Reference proteome</keyword>